<feature type="transmembrane region" description="Helical" evidence="1">
    <location>
        <begin position="1805"/>
        <end position="1833"/>
    </location>
</feature>
<dbReference type="SMART" id="SM00261">
    <property type="entry name" value="FU"/>
    <property type="match status" value="2"/>
</dbReference>
<feature type="transmembrane region" description="Helical" evidence="1">
    <location>
        <begin position="1742"/>
        <end position="1767"/>
    </location>
</feature>
<dbReference type="CDD" id="cd00064">
    <property type="entry name" value="FU"/>
    <property type="match status" value="1"/>
</dbReference>
<keyword evidence="1" id="KW-1133">Transmembrane helix</keyword>
<dbReference type="SUPFAM" id="SSF57184">
    <property type="entry name" value="Growth factor receptor domain"/>
    <property type="match status" value="1"/>
</dbReference>
<protein>
    <submittedName>
        <fullName evidence="2">Uncharacterized protein</fullName>
    </submittedName>
</protein>
<proteinExistence type="predicted"/>
<dbReference type="EMBL" id="CAMPGE010010876">
    <property type="protein sequence ID" value="CAI2369723.1"/>
    <property type="molecule type" value="Genomic_DNA"/>
</dbReference>
<feature type="transmembrane region" description="Helical" evidence="1">
    <location>
        <begin position="1641"/>
        <end position="1670"/>
    </location>
</feature>
<gene>
    <name evidence="2" type="ORF">ECRASSUSDP1_LOCUS11026</name>
</gene>
<dbReference type="InterPro" id="IPR011050">
    <property type="entry name" value="Pectin_lyase_fold/virulence"/>
</dbReference>
<organism evidence="2 3">
    <name type="scientific">Euplotes crassus</name>
    <dbReference type="NCBI Taxonomy" id="5936"/>
    <lineage>
        <taxon>Eukaryota</taxon>
        <taxon>Sar</taxon>
        <taxon>Alveolata</taxon>
        <taxon>Ciliophora</taxon>
        <taxon>Intramacronucleata</taxon>
        <taxon>Spirotrichea</taxon>
        <taxon>Hypotrichia</taxon>
        <taxon>Euplotida</taxon>
        <taxon>Euplotidae</taxon>
        <taxon>Moneuplotes</taxon>
    </lineage>
</organism>
<keyword evidence="1" id="KW-0812">Transmembrane</keyword>
<reference evidence="2" key="1">
    <citation type="submission" date="2023-07" db="EMBL/GenBank/DDBJ databases">
        <authorList>
            <consortium name="AG Swart"/>
            <person name="Singh M."/>
            <person name="Singh A."/>
            <person name="Seah K."/>
            <person name="Emmerich C."/>
        </authorList>
    </citation>
    <scope>NUCLEOTIDE SEQUENCE</scope>
    <source>
        <strain evidence="2">DP1</strain>
    </source>
</reference>
<evidence type="ECO:0000313" key="3">
    <source>
        <dbReference type="Proteomes" id="UP001295684"/>
    </source>
</evidence>
<feature type="transmembrane region" description="Helical" evidence="1">
    <location>
        <begin position="1691"/>
        <end position="1708"/>
    </location>
</feature>
<evidence type="ECO:0000313" key="2">
    <source>
        <dbReference type="EMBL" id="CAI2369723.1"/>
    </source>
</evidence>
<evidence type="ECO:0000256" key="1">
    <source>
        <dbReference type="SAM" id="Phobius"/>
    </source>
</evidence>
<dbReference type="InterPro" id="IPR009030">
    <property type="entry name" value="Growth_fac_rcpt_cys_sf"/>
</dbReference>
<feature type="transmembrane region" description="Helical" evidence="1">
    <location>
        <begin position="1572"/>
        <end position="1592"/>
    </location>
</feature>
<accession>A0AAD1ULW8</accession>
<sequence length="1996" mass="227901">MLSCGSYCLTSCSAGTFEEHGHCFQCHASCKLCDEYDSCIECNEGYVDTGGQLCEYRDCEYGKFFSTPLNSCEECGDSCRTLCAYQSHCFGCSLDEILNLRDMTCVDQCDPESQIMINDTQLQSIPICRDFEYYVNANSQSPVELGTEQHPYKDIQSAFTEIMNFHSHSERNVTVYVLEETTVFASSPTYFVNMTHVQMEAYNDGSSIRRLARMVGVIEKSKIISPAMPTKFRILENHTLLHNKMLFDNPGFDSDDKAQLLIENAVFKPFHAGLLIKHFRLTTQYDDPGTAHAILEPYRADTRVVGMMDCDLRIQGTILRAITIVFNWHMENIIFETQHLYRLSLTRLRCAADGTDMGTRVYFKNVTSINSGGKAPYLHNQQSLTRNYLANNAHFEDCNFDTYLGFDIEIIQFILYVYPLNCGEQPHKMWNFTNFHLKTSRNEPGKNSNFSQTNDIAFCRLPDPQRDLTVYVNNFTVENDYNNKFGHLIAWYAYNTTFYINGANFYNSSGWMINIIASKNVTINDVLFENVDLDSPNLSYVLAKNKATFDGVVLRNVTDTKVYSNPLFQNVITGDAEVAFANSEFINTTILDRRAVFYASASSKSTFLVENILTQNLLLYGDTALIGYGVFKEINFTNIYAYRTYSYDGGSNFLINSDYSSEGLAPDNVQIFKDIVVEQSSVSVISVTKPDAFVNATQSLSISNVTYKDSSLIYEIDLIWIYKMATVGSYSIEMNQITFKNLTFQLVSRLMHLQQQLKSQITITNLTVTNVVHAGITVQAFESNDFYNKTHVKFVNMKATNFDGRSRSLINIYRGADIEIVNSEFSFIGNYDKGSVLSAGKERAIATLRNCTFFNNTSIEGGVFETQAESNVKCYNCTFYNNFAIAGGVVKINGDGSFEFYNATIYNNVAMNGAITELFSSQQQSIVDSSNITMNYGVSREQVLNEIIQQTYIFESFRDYITTHIYILDDNPTQINFKIIMGIFLISNCHFTDIPGLMHTTGSRLTINDSIFKNVNFEGHFFGISESDISMTNNTFTNITCTSNEIFHFVNAYFEVDTLTYTNSNCRFINSGLSQLNLKNVDIYNLTLSLSLMSIFSSFATARNNEGTLVPTSMISCSFKDINVTSTELIIVKNSNISDINHTEFTQIVTQGVESQVMKIVNSEITHFTNVTLRRNKRCLYAAKSTIRSIHSSRFEECGEADTLAGGALKLVDSDSVVFNSSFSYNSAKVGASVSVECNFARVCRNVFKELVIQHNVAAEMGGGIYYDLYRPETDRIEYFNNSAQYGPDIASYPVRIVQSSTTNNKVYLDDIPSGLKYETPLSFDLVDFDGQVMNLINSVNIKILTNDSNLSVRGSDFAVTKNGTATFDNLIFIGETGMKNKTFRLTSVKLDQQIINQVLDNSDKKYTNFIDISFRYCKPGEIETTLKQCDPCEFRTYTFEWNSTECLPCMDYATCMGETHIDVDEGYWRKSANSSLIIECLNRDACLGNFHPENEGSPTQCKSGYRGYLCTQCDIVDNIKYQPLADFQCSKCPSPALNMFRIIFVATFAFLFLLLLIYINLRKTKESRMSILLRILTNYIHLITVSLSFNVRIPTNFTSMFSFMNRISSPNETFFSFDCFVNDYEIKLYAPSNNLFKTSLFIFLPVILISAITALFGCIKLVHFIIFLVKRDCFGKGVIRTNLFNFKRSLVVSMICIVFLFHPAFTVKSLSMLLCTRIDENDSRMTYHMEYTCYSWNHIKWVLVISVPLLVIWVIGLPMVALWILIKYRHKLDRPEMQSYFLILYQGFRQKTFYWEFVNSFKKFAILAIIAFLNTFPAAYKIFVSVISLLIFYRFQSNMKPFKYDPYNRLDLVSLTVAIITIFSSIVFVLGYKGSFNLHMVVLLFIFGANLYFLLRWLYLVMILLKWKNSWYLCLLKTLRIVIAEKVYYGLEDENSEHGNVFGKDMGMQAKIKKRRVLVSKKNKMRKKAFKKRKKKTVNRRYKHPVHGKFFQLLL</sequence>
<comment type="caution">
    <text evidence="2">The sequence shown here is derived from an EMBL/GenBank/DDBJ whole genome shotgun (WGS) entry which is preliminary data.</text>
</comment>
<feature type="transmembrane region" description="Helical" evidence="1">
    <location>
        <begin position="1540"/>
        <end position="1560"/>
    </location>
</feature>
<dbReference type="Proteomes" id="UP001295684">
    <property type="component" value="Unassembled WGS sequence"/>
</dbReference>
<dbReference type="PANTHER" id="PTHR11319:SF35">
    <property type="entry name" value="OUTER MEMBRANE PROTEIN PMPC-RELATED"/>
    <property type="match status" value="1"/>
</dbReference>
<dbReference type="SUPFAM" id="SSF51126">
    <property type="entry name" value="Pectin lyase-like"/>
    <property type="match status" value="2"/>
</dbReference>
<dbReference type="PANTHER" id="PTHR11319">
    <property type="entry name" value="G PROTEIN-COUPLED RECEPTOR-RELATED"/>
    <property type="match status" value="1"/>
</dbReference>
<keyword evidence="1" id="KW-0472">Membrane</keyword>
<name>A0AAD1ULW8_EUPCR</name>
<feature type="transmembrane region" description="Helical" evidence="1">
    <location>
        <begin position="1879"/>
        <end position="1900"/>
    </location>
</feature>
<dbReference type="Gene3D" id="2.160.20.10">
    <property type="entry name" value="Single-stranded right-handed beta-helix, Pectin lyase-like"/>
    <property type="match status" value="1"/>
</dbReference>
<dbReference type="InterPro" id="IPR006212">
    <property type="entry name" value="Furin_repeat"/>
</dbReference>
<keyword evidence="3" id="KW-1185">Reference proteome</keyword>
<feature type="transmembrane region" description="Helical" evidence="1">
    <location>
        <begin position="1853"/>
        <end position="1873"/>
    </location>
</feature>
<dbReference type="InterPro" id="IPR012334">
    <property type="entry name" value="Pectin_lyas_fold"/>
</dbReference>